<gene>
    <name evidence="1" type="ORF">XIS1_1250029</name>
</gene>
<organism evidence="1 2">
    <name type="scientific">Xenorhabdus innexi</name>
    <dbReference type="NCBI Taxonomy" id="290109"/>
    <lineage>
        <taxon>Bacteria</taxon>
        <taxon>Pseudomonadati</taxon>
        <taxon>Pseudomonadota</taxon>
        <taxon>Gammaproteobacteria</taxon>
        <taxon>Enterobacterales</taxon>
        <taxon>Morganellaceae</taxon>
        <taxon>Xenorhabdus</taxon>
    </lineage>
</organism>
<evidence type="ECO:0000313" key="1">
    <source>
        <dbReference type="EMBL" id="SIP71735.1"/>
    </source>
</evidence>
<sequence>MGPVGRRFESSLADQILKKGPAFVGPFLLYFKKIKNIPLSLNLLSFLIIIFI</sequence>
<protein>
    <submittedName>
        <fullName evidence="1">Uncharacterized protein</fullName>
    </submittedName>
</protein>
<evidence type="ECO:0000313" key="2">
    <source>
        <dbReference type="Proteomes" id="UP000196435"/>
    </source>
</evidence>
<dbReference type="Proteomes" id="UP000196435">
    <property type="component" value="Unassembled WGS sequence"/>
</dbReference>
<proteinExistence type="predicted"/>
<dbReference type="EMBL" id="FTLG01000030">
    <property type="protein sequence ID" value="SIP71735.1"/>
    <property type="molecule type" value="Genomic_DNA"/>
</dbReference>
<name>A0A1N6MSB8_9GAMM</name>
<dbReference type="AlphaFoldDB" id="A0A1N6MSB8"/>
<accession>A0A1N6MSB8</accession>
<reference evidence="2" key="1">
    <citation type="submission" date="2016-12" db="EMBL/GenBank/DDBJ databases">
        <authorList>
            <person name="Gaudriault S."/>
        </authorList>
    </citation>
    <scope>NUCLEOTIDE SEQUENCE [LARGE SCALE GENOMIC DNA]</scope>
    <source>
        <strain evidence="2">HGB1681 (deposited as PTA-6826 in the American Type Culture Collection)</strain>
    </source>
</reference>